<dbReference type="FunFam" id="3.40.50.300:FF:000094">
    <property type="entry name" value="GTPase Era"/>
    <property type="match status" value="1"/>
</dbReference>
<keyword evidence="7" id="KW-0963">Cytoplasm</keyword>
<dbReference type="Pfam" id="PF07650">
    <property type="entry name" value="KH_2"/>
    <property type="match status" value="1"/>
</dbReference>
<keyword evidence="3 7" id="KW-0690">Ribosome biogenesis</keyword>
<feature type="region of interest" description="G1" evidence="8">
    <location>
        <begin position="12"/>
        <end position="19"/>
    </location>
</feature>
<dbReference type="InterPro" id="IPR004044">
    <property type="entry name" value="KH_dom_type_2"/>
</dbReference>
<dbReference type="OrthoDB" id="9805918at2"/>
<sequence>MTSYCGYIALVGRPNVGKSTLLNRILQQKISITSRKPQTTRHSILGIDTCSEYQYVYVDTPGIHQGSKKTMNKMMNRTAISVLRDVDVAVLVVDGTHWHDEDEYVLNLIKQSGVPCILAINKVDKLADKSALLPWMDKMSQLHNFVAMIPLSAKTGVQVEQLQKQLKPFLPEGPHLFGEDQITDRPIKFLCAELLREKIFRLCGQELPYSTTVDIESYKDEGELVTIHALILVDKDNHKRMIIGDKGRKLKEMATSARLDMEELLGKKVFLKCWCKVKSGWSDDERMLRQLGYDH</sequence>
<feature type="region of interest" description="G4" evidence="8">
    <location>
        <begin position="121"/>
        <end position="124"/>
    </location>
</feature>
<dbReference type="STRING" id="28083.Lbir_0345"/>
<dbReference type="GO" id="GO:0005525">
    <property type="term" value="F:GTP binding"/>
    <property type="evidence" value="ECO:0007669"/>
    <property type="project" value="UniProtKB-UniRule"/>
</dbReference>
<dbReference type="SUPFAM" id="SSF54814">
    <property type="entry name" value="Prokaryotic type KH domain (KH-domain type II)"/>
    <property type="match status" value="1"/>
</dbReference>
<accession>A0A378I9Q4</accession>
<evidence type="ECO:0000256" key="7">
    <source>
        <dbReference type="HAMAP-Rule" id="MF_00367"/>
    </source>
</evidence>
<reference evidence="11 13" key="2">
    <citation type="submission" date="2018-06" db="EMBL/GenBank/DDBJ databases">
        <authorList>
            <consortium name="Pathogen Informatics"/>
            <person name="Doyle S."/>
        </authorList>
    </citation>
    <scope>NUCLEOTIDE SEQUENCE [LARGE SCALE GENOMIC DNA]</scope>
    <source>
        <strain evidence="11 13">NCTC12437</strain>
    </source>
</reference>
<comment type="similarity">
    <text evidence="1 7 8">Belongs to the TRAFAC class TrmE-Era-EngA-EngB-Septin-like GTPase superfamily. Era GTPase family.</text>
</comment>
<dbReference type="PRINTS" id="PR00326">
    <property type="entry name" value="GTP1OBG"/>
</dbReference>
<evidence type="ECO:0000313" key="10">
    <source>
        <dbReference type="EMBL" id="KTC75625.1"/>
    </source>
</evidence>
<dbReference type="GO" id="GO:0043024">
    <property type="term" value="F:ribosomal small subunit binding"/>
    <property type="evidence" value="ECO:0007669"/>
    <property type="project" value="TreeGrafter"/>
</dbReference>
<dbReference type="NCBIfam" id="NF000908">
    <property type="entry name" value="PRK00089.1"/>
    <property type="match status" value="1"/>
</dbReference>
<dbReference type="InterPro" id="IPR030388">
    <property type="entry name" value="G_ERA_dom"/>
</dbReference>
<dbReference type="EMBL" id="LNXT01000003">
    <property type="protein sequence ID" value="KTC75625.1"/>
    <property type="molecule type" value="Genomic_DNA"/>
</dbReference>
<evidence type="ECO:0000256" key="4">
    <source>
        <dbReference type="ARBA" id="ARBA00022741"/>
    </source>
</evidence>
<dbReference type="InterPro" id="IPR005662">
    <property type="entry name" value="GTPase_Era-like"/>
</dbReference>
<keyword evidence="4 7" id="KW-0547">Nucleotide-binding</keyword>
<dbReference type="SUPFAM" id="SSF52540">
    <property type="entry name" value="P-loop containing nucleoside triphosphate hydrolases"/>
    <property type="match status" value="1"/>
</dbReference>
<feature type="region of interest" description="G3" evidence="8">
    <location>
        <begin position="59"/>
        <end position="62"/>
    </location>
</feature>
<evidence type="ECO:0000256" key="5">
    <source>
        <dbReference type="ARBA" id="ARBA00022884"/>
    </source>
</evidence>
<dbReference type="Proteomes" id="UP000255066">
    <property type="component" value="Unassembled WGS sequence"/>
</dbReference>
<evidence type="ECO:0000313" key="13">
    <source>
        <dbReference type="Proteomes" id="UP000255066"/>
    </source>
</evidence>
<feature type="domain" description="Era-type G" evidence="9">
    <location>
        <begin position="4"/>
        <end position="172"/>
    </location>
</feature>
<dbReference type="InterPro" id="IPR005225">
    <property type="entry name" value="Small_GTP-bd"/>
</dbReference>
<dbReference type="GO" id="GO:0003924">
    <property type="term" value="F:GTPase activity"/>
    <property type="evidence" value="ECO:0007669"/>
    <property type="project" value="UniProtKB-UniRule"/>
</dbReference>
<evidence type="ECO:0000256" key="3">
    <source>
        <dbReference type="ARBA" id="ARBA00022517"/>
    </source>
</evidence>
<feature type="binding site" evidence="7">
    <location>
        <begin position="12"/>
        <end position="19"/>
    </location>
    <ligand>
        <name>GTP</name>
        <dbReference type="ChEBI" id="CHEBI:37565"/>
    </ligand>
</feature>
<dbReference type="InterPro" id="IPR009019">
    <property type="entry name" value="KH_sf_prok-type"/>
</dbReference>
<proteinExistence type="inferred from homology"/>
<dbReference type="GO" id="GO:0005886">
    <property type="term" value="C:plasma membrane"/>
    <property type="evidence" value="ECO:0007669"/>
    <property type="project" value="UniProtKB-SubCell"/>
</dbReference>
<dbReference type="RefSeq" id="WP_058522464.1">
    <property type="nucleotide sequence ID" value="NZ_CAAAHV010000006.1"/>
</dbReference>
<evidence type="ECO:0000259" key="9">
    <source>
        <dbReference type="PROSITE" id="PS51713"/>
    </source>
</evidence>
<dbReference type="Proteomes" id="UP000054735">
    <property type="component" value="Unassembled WGS sequence"/>
</dbReference>
<dbReference type="InterPro" id="IPR006073">
    <property type="entry name" value="GTP-bd"/>
</dbReference>
<evidence type="ECO:0000256" key="1">
    <source>
        <dbReference type="ARBA" id="ARBA00007921"/>
    </source>
</evidence>
<evidence type="ECO:0000313" key="11">
    <source>
        <dbReference type="EMBL" id="STX31948.1"/>
    </source>
</evidence>
<dbReference type="InterPro" id="IPR015946">
    <property type="entry name" value="KH_dom-like_a/b"/>
</dbReference>
<evidence type="ECO:0000256" key="6">
    <source>
        <dbReference type="ARBA" id="ARBA00023134"/>
    </source>
</evidence>
<organism evidence="11 13">
    <name type="scientific">Legionella birminghamensis</name>
    <dbReference type="NCBI Taxonomy" id="28083"/>
    <lineage>
        <taxon>Bacteria</taxon>
        <taxon>Pseudomonadati</taxon>
        <taxon>Pseudomonadota</taxon>
        <taxon>Gammaproteobacteria</taxon>
        <taxon>Legionellales</taxon>
        <taxon>Legionellaceae</taxon>
        <taxon>Legionella</taxon>
    </lineage>
</organism>
<evidence type="ECO:0000256" key="8">
    <source>
        <dbReference type="PROSITE-ProRule" id="PRU01050"/>
    </source>
</evidence>
<feature type="region of interest" description="G5" evidence="8">
    <location>
        <begin position="151"/>
        <end position="153"/>
    </location>
</feature>
<dbReference type="HAMAP" id="MF_00367">
    <property type="entry name" value="GTPase_Era"/>
    <property type="match status" value="1"/>
</dbReference>
<dbReference type="PROSITE" id="PS51713">
    <property type="entry name" value="G_ERA"/>
    <property type="match status" value="1"/>
</dbReference>
<dbReference type="NCBIfam" id="TIGR00231">
    <property type="entry name" value="small_GTP"/>
    <property type="match status" value="1"/>
</dbReference>
<dbReference type="InterPro" id="IPR027417">
    <property type="entry name" value="P-loop_NTPase"/>
</dbReference>
<dbReference type="Pfam" id="PF01926">
    <property type="entry name" value="MMR_HSR1"/>
    <property type="match status" value="1"/>
</dbReference>
<name>A0A378I9Q4_9GAMM</name>
<feature type="binding site" evidence="7">
    <location>
        <begin position="59"/>
        <end position="63"/>
    </location>
    <ligand>
        <name>GTP</name>
        <dbReference type="ChEBI" id="CHEBI:37565"/>
    </ligand>
</feature>
<keyword evidence="6 7" id="KW-0342">GTP-binding</keyword>
<feature type="binding site" evidence="7">
    <location>
        <begin position="121"/>
        <end position="124"/>
    </location>
    <ligand>
        <name>GTP</name>
        <dbReference type="ChEBI" id="CHEBI:37565"/>
    </ligand>
</feature>
<protein>
    <recommendedName>
        <fullName evidence="2 7">GTPase Era</fullName>
    </recommendedName>
</protein>
<keyword evidence="12" id="KW-1185">Reference proteome</keyword>
<dbReference type="GO" id="GO:0005829">
    <property type="term" value="C:cytosol"/>
    <property type="evidence" value="ECO:0007669"/>
    <property type="project" value="TreeGrafter"/>
</dbReference>
<dbReference type="EMBL" id="UGNW01000001">
    <property type="protein sequence ID" value="STX31948.1"/>
    <property type="molecule type" value="Genomic_DNA"/>
</dbReference>
<dbReference type="CDD" id="cd22534">
    <property type="entry name" value="KH-II_Era"/>
    <property type="match status" value="1"/>
</dbReference>
<comment type="subunit">
    <text evidence="7">Monomer.</text>
</comment>
<comment type="function">
    <text evidence="7">An essential GTPase that binds both GDP and GTP, with rapid nucleotide exchange. Plays a role in 16S rRNA processing and 30S ribosomal subunit biogenesis and possibly also in cell cycle regulation and energy metabolism.</text>
</comment>
<keyword evidence="5 7" id="KW-0694">RNA-binding</keyword>
<keyword evidence="7" id="KW-0699">rRNA-binding</keyword>
<evidence type="ECO:0000256" key="2">
    <source>
        <dbReference type="ARBA" id="ARBA00020484"/>
    </source>
</evidence>
<dbReference type="AlphaFoldDB" id="A0A378I9Q4"/>
<dbReference type="FunFam" id="3.30.300.20:FF:000003">
    <property type="entry name" value="GTPase Era"/>
    <property type="match status" value="1"/>
</dbReference>
<dbReference type="PANTHER" id="PTHR42698">
    <property type="entry name" value="GTPASE ERA"/>
    <property type="match status" value="1"/>
</dbReference>
<dbReference type="Gene3D" id="3.30.300.20">
    <property type="match status" value="1"/>
</dbReference>
<evidence type="ECO:0000313" key="12">
    <source>
        <dbReference type="Proteomes" id="UP000054735"/>
    </source>
</evidence>
<keyword evidence="7" id="KW-1003">Cell membrane</keyword>
<keyword evidence="7" id="KW-0472">Membrane</keyword>
<dbReference type="Gene3D" id="3.40.50.300">
    <property type="entry name" value="P-loop containing nucleotide triphosphate hydrolases"/>
    <property type="match status" value="1"/>
</dbReference>
<comment type="subcellular location">
    <subcellularLocation>
        <location evidence="7">Cytoplasm</location>
    </subcellularLocation>
    <subcellularLocation>
        <location evidence="7">Cell membrane</location>
        <topology evidence="7">Peripheral membrane protein</topology>
    </subcellularLocation>
</comment>
<feature type="region of interest" description="G2" evidence="8">
    <location>
        <begin position="38"/>
        <end position="42"/>
    </location>
</feature>
<gene>
    <name evidence="7 11" type="primary">era</name>
    <name evidence="10" type="ORF">Lbir_0345</name>
    <name evidence="11" type="ORF">NCTC12437_01723</name>
</gene>
<reference evidence="10 12" key="1">
    <citation type="submission" date="2015-11" db="EMBL/GenBank/DDBJ databases">
        <title>Genomic analysis of 38 Legionella species identifies large and diverse effector repertoires.</title>
        <authorList>
            <person name="Burstein D."/>
            <person name="Amaro F."/>
            <person name="Zusman T."/>
            <person name="Lifshitz Z."/>
            <person name="Cohen O."/>
            <person name="Gilbert J.A."/>
            <person name="Pupko T."/>
            <person name="Shuman H.A."/>
            <person name="Segal G."/>
        </authorList>
    </citation>
    <scope>NUCLEOTIDE SEQUENCE [LARGE SCALE GENOMIC DNA]</scope>
    <source>
        <strain evidence="10 12">CDC#1407-AL-14</strain>
    </source>
</reference>
<dbReference type="PANTHER" id="PTHR42698:SF1">
    <property type="entry name" value="GTPASE ERA, MITOCHONDRIAL"/>
    <property type="match status" value="1"/>
</dbReference>
<dbReference type="CDD" id="cd04163">
    <property type="entry name" value="Era"/>
    <property type="match status" value="1"/>
</dbReference>
<dbReference type="GO" id="GO:0000028">
    <property type="term" value="P:ribosomal small subunit assembly"/>
    <property type="evidence" value="ECO:0007669"/>
    <property type="project" value="TreeGrafter"/>
</dbReference>
<dbReference type="GO" id="GO:0070181">
    <property type="term" value="F:small ribosomal subunit rRNA binding"/>
    <property type="evidence" value="ECO:0007669"/>
    <property type="project" value="UniProtKB-UniRule"/>
</dbReference>
<dbReference type="NCBIfam" id="TIGR00436">
    <property type="entry name" value="era"/>
    <property type="match status" value="1"/>
</dbReference>